<evidence type="ECO:0000256" key="3">
    <source>
        <dbReference type="ARBA" id="ARBA00022729"/>
    </source>
</evidence>
<feature type="non-terminal residue" evidence="12">
    <location>
        <position position="684"/>
    </location>
</feature>
<evidence type="ECO:0000256" key="7">
    <source>
        <dbReference type="SAM" id="Coils"/>
    </source>
</evidence>
<evidence type="ECO:0000259" key="11">
    <source>
        <dbReference type="PROSITE" id="PS51212"/>
    </source>
</evidence>
<dbReference type="EMBL" id="NCSJ02000046">
    <property type="protein sequence ID" value="RFU32891.1"/>
    <property type="molecule type" value="Genomic_DNA"/>
</dbReference>
<keyword evidence="2 9" id="KW-0812">Transmembrane</keyword>
<evidence type="ECO:0000256" key="5">
    <source>
        <dbReference type="ARBA" id="ARBA00023136"/>
    </source>
</evidence>
<feature type="compositionally biased region" description="Low complexity" evidence="8">
    <location>
        <begin position="269"/>
        <end position="278"/>
    </location>
</feature>
<evidence type="ECO:0000256" key="6">
    <source>
        <dbReference type="ARBA" id="ARBA00023180"/>
    </source>
</evidence>
<keyword evidence="5 9" id="KW-0472">Membrane</keyword>
<keyword evidence="4 9" id="KW-1133">Transmembrane helix</keyword>
<comment type="caution">
    <text evidence="12">The sequence shown here is derived from an EMBL/GenBank/DDBJ whole genome shotgun (WGS) entry which is preliminary data.</text>
</comment>
<feature type="chain" id="PRO_5017654996" description="WSC domain-containing protein" evidence="10">
    <location>
        <begin position="18"/>
        <end position="684"/>
    </location>
</feature>
<evidence type="ECO:0000256" key="10">
    <source>
        <dbReference type="SAM" id="SignalP"/>
    </source>
</evidence>
<keyword evidence="6" id="KW-0325">Glycoprotein</keyword>
<proteinExistence type="predicted"/>
<feature type="coiled-coil region" evidence="7">
    <location>
        <begin position="392"/>
        <end position="426"/>
    </location>
</feature>
<reference evidence="12 13" key="1">
    <citation type="submission" date="2018-05" db="EMBL/GenBank/DDBJ databases">
        <title>Draft genome sequence of Scytalidium lignicola DSM 105466, a ubiquitous saprotrophic fungus.</title>
        <authorList>
            <person name="Buettner E."/>
            <person name="Gebauer A.M."/>
            <person name="Hofrichter M."/>
            <person name="Liers C."/>
            <person name="Kellner H."/>
        </authorList>
    </citation>
    <scope>NUCLEOTIDE SEQUENCE [LARGE SCALE GENOMIC DNA]</scope>
    <source>
        <strain evidence="12 13">DSM 105466</strain>
    </source>
</reference>
<feature type="compositionally biased region" description="Pro residues" evidence="8">
    <location>
        <begin position="180"/>
        <end position="189"/>
    </location>
</feature>
<feature type="compositionally biased region" description="Pro residues" evidence="8">
    <location>
        <begin position="237"/>
        <end position="247"/>
    </location>
</feature>
<dbReference type="STRING" id="5539.A0A3E2HIP1"/>
<dbReference type="OrthoDB" id="5985073at2759"/>
<evidence type="ECO:0000256" key="1">
    <source>
        <dbReference type="ARBA" id="ARBA00004167"/>
    </source>
</evidence>
<evidence type="ECO:0000256" key="2">
    <source>
        <dbReference type="ARBA" id="ARBA00022692"/>
    </source>
</evidence>
<feature type="signal peptide" evidence="10">
    <location>
        <begin position="1"/>
        <end position="17"/>
    </location>
</feature>
<dbReference type="Proteomes" id="UP000258309">
    <property type="component" value="Unassembled WGS sequence"/>
</dbReference>
<keyword evidence="7" id="KW-0175">Coiled coil</keyword>
<comment type="subcellular location">
    <subcellularLocation>
        <location evidence="1">Membrane</location>
        <topology evidence="1">Single-pass membrane protein</topology>
    </subcellularLocation>
</comment>
<accession>A0A3E2HIP1</accession>
<dbReference type="InterPro" id="IPR051836">
    <property type="entry name" value="Kremen_rcpt"/>
</dbReference>
<dbReference type="GO" id="GO:0005886">
    <property type="term" value="C:plasma membrane"/>
    <property type="evidence" value="ECO:0007669"/>
    <property type="project" value="TreeGrafter"/>
</dbReference>
<feature type="transmembrane region" description="Helical" evidence="9">
    <location>
        <begin position="552"/>
        <end position="574"/>
    </location>
</feature>
<keyword evidence="13" id="KW-1185">Reference proteome</keyword>
<evidence type="ECO:0000256" key="9">
    <source>
        <dbReference type="SAM" id="Phobius"/>
    </source>
</evidence>
<evidence type="ECO:0000313" key="13">
    <source>
        <dbReference type="Proteomes" id="UP000258309"/>
    </source>
</evidence>
<protein>
    <recommendedName>
        <fullName evidence="11">WSC domain-containing protein</fullName>
    </recommendedName>
</protein>
<dbReference type="PANTHER" id="PTHR24269">
    <property type="entry name" value="KREMEN PROTEIN"/>
    <property type="match status" value="1"/>
</dbReference>
<evidence type="ECO:0000256" key="4">
    <source>
        <dbReference type="ARBA" id="ARBA00022989"/>
    </source>
</evidence>
<organism evidence="12 13">
    <name type="scientific">Scytalidium lignicola</name>
    <name type="common">Hyphomycete</name>
    <dbReference type="NCBI Taxonomy" id="5539"/>
    <lineage>
        <taxon>Eukaryota</taxon>
        <taxon>Fungi</taxon>
        <taxon>Dikarya</taxon>
        <taxon>Ascomycota</taxon>
        <taxon>Pezizomycotina</taxon>
        <taxon>Leotiomycetes</taxon>
        <taxon>Leotiomycetes incertae sedis</taxon>
        <taxon>Scytalidium</taxon>
    </lineage>
</organism>
<dbReference type="PROSITE" id="PS51212">
    <property type="entry name" value="WSC"/>
    <property type="match status" value="1"/>
</dbReference>
<name>A0A3E2HIP1_SCYLI</name>
<dbReference type="AlphaFoldDB" id="A0A3E2HIP1"/>
<feature type="domain" description="WSC" evidence="11">
    <location>
        <begin position="290"/>
        <end position="385"/>
    </location>
</feature>
<feature type="compositionally biased region" description="Low complexity" evidence="8">
    <location>
        <begin position="248"/>
        <end position="261"/>
    </location>
</feature>
<dbReference type="InterPro" id="IPR002889">
    <property type="entry name" value="WSC_carb-bd"/>
</dbReference>
<feature type="compositionally biased region" description="Low complexity" evidence="8">
    <location>
        <begin position="210"/>
        <end position="236"/>
    </location>
</feature>
<evidence type="ECO:0000256" key="8">
    <source>
        <dbReference type="SAM" id="MobiDB-lite"/>
    </source>
</evidence>
<dbReference type="Pfam" id="PF01822">
    <property type="entry name" value="WSC"/>
    <property type="match status" value="1"/>
</dbReference>
<feature type="region of interest" description="Disordered" evidence="8">
    <location>
        <begin position="159"/>
        <end position="278"/>
    </location>
</feature>
<feature type="non-terminal residue" evidence="12">
    <location>
        <position position="1"/>
    </location>
</feature>
<evidence type="ECO:0000313" key="12">
    <source>
        <dbReference type="EMBL" id="RFU32891.1"/>
    </source>
</evidence>
<dbReference type="PANTHER" id="PTHR24269:SF16">
    <property type="entry name" value="PROTEIN SLG1"/>
    <property type="match status" value="1"/>
</dbReference>
<gene>
    <name evidence="12" type="ORF">B7463_g3468</name>
</gene>
<dbReference type="SMART" id="SM00321">
    <property type="entry name" value="WSC"/>
    <property type="match status" value="1"/>
</dbReference>
<feature type="compositionally biased region" description="Low complexity" evidence="8">
    <location>
        <begin position="190"/>
        <end position="200"/>
    </location>
</feature>
<sequence>MLPLFNLLIFSISCCYAANVSSHSDLPGLLLPRGVNSRGNPFLIDGLDGSLSQVFGRATSQDPSCPDGFLCVQQACPDDIICPAGQTCLNFEGTVACGVPGLEICALNPSSFEAVGCSDGMCCHGNCYKSGTVCCNFDSIQCDVGDLCNACSPGQTCGDNQCTGQSTSPPPTSVSTTTTHPPPPPPPPTSISTTTTTAHTSPPPPPPPQTSISTTTTSPPPSTSHSTTTTTTTKTTSPPPSPPPPPTSISTTTTTTTTTTHPLPPPPSTSVSTTSTSAIPTPTLVPSSGTFSNIGCFLDSTIVRVLVVGSSVDQSSTGMTVEKCIAVAQISGLQFAGVEFGGECYVGNTVHNGTAAPQDNCNQVCAGNPAELCGDTNRIQIYQDSAWFDPVADDLANALQQYNQSLTQAQKDIDTYNKDINDLKLAIITQPTGDNLRRRSQTQTIEMQVLTDRTNLQTVRQILAQAEQNNNVLFLRAASDDIVRPEAPLVGSDTLEQIQGAFSDADSSLSATLASAEEDAANIDASTTNLIDFDADVEVADAALDAIGLPAVLGPAGIVATGVFLVVLAVFSLFDHSKPCTPNTATDCQVGCSVTNFDDTSFATNCFTTLCATTVGCSAEGSIVTTDTTTALCPLTTDPGTTWIPASGVQLPFLGNNNIWTTPTQAGAELVAATRSPLAITSPP</sequence>
<keyword evidence="3 10" id="KW-0732">Signal</keyword>